<evidence type="ECO:0000259" key="1">
    <source>
        <dbReference type="SMART" id="SM00491"/>
    </source>
</evidence>
<dbReference type="GO" id="GO:0005524">
    <property type="term" value="F:ATP binding"/>
    <property type="evidence" value="ECO:0007669"/>
    <property type="project" value="InterPro"/>
</dbReference>
<dbReference type="InParanoid" id="A0CLN8"/>
<organism evidence="2 3">
    <name type="scientific">Paramecium tetraurelia</name>
    <dbReference type="NCBI Taxonomy" id="5888"/>
    <lineage>
        <taxon>Eukaryota</taxon>
        <taxon>Sar</taxon>
        <taxon>Alveolata</taxon>
        <taxon>Ciliophora</taxon>
        <taxon>Intramacronucleata</taxon>
        <taxon>Oligohymenophorea</taxon>
        <taxon>Peniculida</taxon>
        <taxon>Parameciidae</taxon>
        <taxon>Paramecium</taxon>
    </lineage>
</organism>
<accession>A0CLN8</accession>
<evidence type="ECO:0000313" key="2">
    <source>
        <dbReference type="EMBL" id="CAK71705.1"/>
    </source>
</evidence>
<dbReference type="GO" id="GO:0006139">
    <property type="term" value="P:nucleobase-containing compound metabolic process"/>
    <property type="evidence" value="ECO:0007669"/>
    <property type="project" value="InterPro"/>
</dbReference>
<name>A0CLN8_PARTE</name>
<dbReference type="InterPro" id="IPR045028">
    <property type="entry name" value="DinG/Rad3-like"/>
</dbReference>
<dbReference type="STRING" id="5888.A0CLN8"/>
<evidence type="ECO:0000313" key="3">
    <source>
        <dbReference type="Proteomes" id="UP000000600"/>
    </source>
</evidence>
<dbReference type="AlphaFoldDB" id="A0CLN8"/>
<dbReference type="Pfam" id="PF13307">
    <property type="entry name" value="Helicase_C_2"/>
    <property type="match status" value="1"/>
</dbReference>
<proteinExistence type="predicted"/>
<dbReference type="GO" id="GO:0016818">
    <property type="term" value="F:hydrolase activity, acting on acid anhydrides, in phosphorus-containing anhydrides"/>
    <property type="evidence" value="ECO:0007669"/>
    <property type="project" value="InterPro"/>
</dbReference>
<dbReference type="GeneID" id="5024887"/>
<dbReference type="KEGG" id="ptm:GSPATT00008254001"/>
<dbReference type="InterPro" id="IPR006555">
    <property type="entry name" value="ATP-dep_Helicase_C"/>
</dbReference>
<keyword evidence="3" id="KW-1185">Reference proteome</keyword>
<protein>
    <recommendedName>
        <fullName evidence="1">ATP-dependent helicase C-terminal domain-containing protein</fullName>
    </recommendedName>
</protein>
<dbReference type="OrthoDB" id="19182at2759"/>
<dbReference type="InterPro" id="IPR027417">
    <property type="entry name" value="P-loop_NTPase"/>
</dbReference>
<dbReference type="eggNOG" id="KOG1132">
    <property type="taxonomic scope" value="Eukaryota"/>
</dbReference>
<sequence length="274" mass="32543">MDEESELVNKILKEIQIDSNMCNEQVQLMIDNTPVYFPHQPYEVLKVYMESVINALNKKQNALQIIKITMEDWNHQLQQVKPYPCSVPPQHGQRRTEKINRILISLRILRLYIHQELTLNQNKQSTNPIFQYLPQEINIASERKVAEGIDFSDELCRAIFLVGVPYPVIIDNRFIEKMNYLDRVFNDLEFNHQQRIKSSKWYTQQAIRATNQAIGRVIRHINDYGIVYLCDKRFEYKEIRQGLSKWAQPAIQPWINDDDVIQQTKSFFNRSMLE</sequence>
<dbReference type="Proteomes" id="UP000000600">
    <property type="component" value="Unassembled WGS sequence"/>
</dbReference>
<dbReference type="Gene3D" id="3.40.50.300">
    <property type="entry name" value="P-loop containing nucleotide triphosphate hydrolases"/>
    <property type="match status" value="1"/>
</dbReference>
<dbReference type="PANTHER" id="PTHR11472:SF34">
    <property type="entry name" value="REGULATOR OF TELOMERE ELONGATION HELICASE 1"/>
    <property type="match status" value="1"/>
</dbReference>
<dbReference type="EMBL" id="CT868097">
    <property type="protein sequence ID" value="CAK71705.1"/>
    <property type="molecule type" value="Genomic_DNA"/>
</dbReference>
<reference evidence="2 3" key="1">
    <citation type="journal article" date="2006" name="Nature">
        <title>Global trends of whole-genome duplications revealed by the ciliate Paramecium tetraurelia.</title>
        <authorList>
            <consortium name="Genoscope"/>
            <person name="Aury J.-M."/>
            <person name="Jaillon O."/>
            <person name="Duret L."/>
            <person name="Noel B."/>
            <person name="Jubin C."/>
            <person name="Porcel B.M."/>
            <person name="Segurens B."/>
            <person name="Daubin V."/>
            <person name="Anthouard V."/>
            <person name="Aiach N."/>
            <person name="Arnaiz O."/>
            <person name="Billaut A."/>
            <person name="Beisson J."/>
            <person name="Blanc I."/>
            <person name="Bouhouche K."/>
            <person name="Camara F."/>
            <person name="Duharcourt S."/>
            <person name="Guigo R."/>
            <person name="Gogendeau D."/>
            <person name="Katinka M."/>
            <person name="Keller A.-M."/>
            <person name="Kissmehl R."/>
            <person name="Klotz C."/>
            <person name="Koll F."/>
            <person name="Le Moue A."/>
            <person name="Lepere C."/>
            <person name="Malinsky S."/>
            <person name="Nowacki M."/>
            <person name="Nowak J.K."/>
            <person name="Plattner H."/>
            <person name="Poulain J."/>
            <person name="Ruiz F."/>
            <person name="Serrano V."/>
            <person name="Zagulski M."/>
            <person name="Dessen P."/>
            <person name="Betermier M."/>
            <person name="Weissenbach J."/>
            <person name="Scarpelli C."/>
            <person name="Schachter V."/>
            <person name="Sperling L."/>
            <person name="Meyer E."/>
            <person name="Cohen J."/>
            <person name="Wincker P."/>
        </authorList>
    </citation>
    <scope>NUCLEOTIDE SEQUENCE [LARGE SCALE GENOMIC DNA]</scope>
    <source>
        <strain evidence="2 3">Stock d4-2</strain>
    </source>
</reference>
<dbReference type="GO" id="GO:0003676">
    <property type="term" value="F:nucleic acid binding"/>
    <property type="evidence" value="ECO:0007669"/>
    <property type="project" value="InterPro"/>
</dbReference>
<dbReference type="PANTHER" id="PTHR11472">
    <property type="entry name" value="DNA REPAIR DEAD HELICASE RAD3/XP-D SUBFAMILY MEMBER"/>
    <property type="match status" value="1"/>
</dbReference>
<gene>
    <name evidence="2" type="ORF">GSPATT00008254001</name>
</gene>
<dbReference type="GO" id="GO:0004386">
    <property type="term" value="F:helicase activity"/>
    <property type="evidence" value="ECO:0007669"/>
    <property type="project" value="InterPro"/>
</dbReference>
<feature type="domain" description="ATP-dependent helicase C-terminal" evidence="1">
    <location>
        <begin position="96"/>
        <end position="236"/>
    </location>
</feature>
<dbReference type="SMART" id="SM00491">
    <property type="entry name" value="HELICc2"/>
    <property type="match status" value="1"/>
</dbReference>
<dbReference type="RefSeq" id="XP_001439102.1">
    <property type="nucleotide sequence ID" value="XM_001439065.1"/>
</dbReference>
<dbReference type="HOGENOM" id="CLU_1017259_0_0_1"/>